<dbReference type="InterPro" id="IPR005770">
    <property type="entry name" value="PhnD"/>
</dbReference>
<comment type="similarity">
    <text evidence="1">Belongs to the phosphate/phosphite/phosphonate binding protein family.</text>
</comment>
<dbReference type="NCBIfam" id="TIGR01098">
    <property type="entry name" value="3A0109s03R"/>
    <property type="match status" value="1"/>
</dbReference>
<comment type="caution">
    <text evidence="3">The sequence shown here is derived from an EMBL/GenBank/DDBJ whole genome shotgun (WGS) entry which is preliminary data.</text>
</comment>
<dbReference type="Pfam" id="PF12974">
    <property type="entry name" value="Phosphonate-bd"/>
    <property type="match status" value="1"/>
</dbReference>
<dbReference type="Gene3D" id="3.40.190.10">
    <property type="entry name" value="Periplasmic binding protein-like II"/>
    <property type="match status" value="2"/>
</dbReference>
<evidence type="ECO:0000256" key="1">
    <source>
        <dbReference type="ARBA" id="ARBA00007162"/>
    </source>
</evidence>
<keyword evidence="2" id="KW-0732">Signal</keyword>
<gene>
    <name evidence="3" type="primary">phnD</name>
    <name evidence="3" type="ORF">ACFPK0_03080</name>
</gene>
<evidence type="ECO:0000313" key="3">
    <source>
        <dbReference type="EMBL" id="MFC5438995.1"/>
    </source>
</evidence>
<dbReference type="EMBL" id="JBHSMM010000001">
    <property type="protein sequence ID" value="MFC5438995.1"/>
    <property type="molecule type" value="Genomic_DNA"/>
</dbReference>
<evidence type="ECO:0000256" key="2">
    <source>
        <dbReference type="ARBA" id="ARBA00022729"/>
    </source>
</evidence>
<keyword evidence="4" id="KW-1185">Reference proteome</keyword>
<dbReference type="RefSeq" id="WP_377338279.1">
    <property type="nucleotide sequence ID" value="NZ_JALBWS010000015.1"/>
</dbReference>
<protein>
    <submittedName>
        <fullName evidence="3">Phosphate/phosphite/phosphonate ABC transporter substrate-binding protein</fullName>
    </submittedName>
</protein>
<evidence type="ECO:0000313" key="4">
    <source>
        <dbReference type="Proteomes" id="UP001596018"/>
    </source>
</evidence>
<dbReference type="Proteomes" id="UP001596018">
    <property type="component" value="Unassembled WGS sequence"/>
</dbReference>
<name>A0ABW0JUJ8_9GAMM</name>
<dbReference type="SUPFAM" id="SSF53850">
    <property type="entry name" value="Periplasmic binding protein-like II"/>
    <property type="match status" value="1"/>
</dbReference>
<dbReference type="PANTHER" id="PTHR35841">
    <property type="entry name" value="PHOSPHONATES-BINDING PERIPLASMIC PROTEIN"/>
    <property type="match status" value="1"/>
</dbReference>
<proteinExistence type="inferred from homology"/>
<reference evidence="4" key="1">
    <citation type="journal article" date="2019" name="Int. J. Syst. Evol. Microbiol.">
        <title>The Global Catalogue of Microorganisms (GCM) 10K type strain sequencing project: providing services to taxonomists for standard genome sequencing and annotation.</title>
        <authorList>
            <consortium name="The Broad Institute Genomics Platform"/>
            <consortium name="The Broad Institute Genome Sequencing Center for Infectious Disease"/>
            <person name="Wu L."/>
            <person name="Ma J."/>
        </authorList>
    </citation>
    <scope>NUCLEOTIDE SEQUENCE [LARGE SCALE GENOMIC DNA]</scope>
    <source>
        <strain evidence="4">KACC 12822</strain>
    </source>
</reference>
<accession>A0ABW0JUJ8</accession>
<organism evidence="3 4">
    <name type="scientific">Rhodanobacter ginsenosidimutans</name>
    <dbReference type="NCBI Taxonomy" id="490571"/>
    <lineage>
        <taxon>Bacteria</taxon>
        <taxon>Pseudomonadati</taxon>
        <taxon>Pseudomonadota</taxon>
        <taxon>Gammaproteobacteria</taxon>
        <taxon>Lysobacterales</taxon>
        <taxon>Rhodanobacteraceae</taxon>
        <taxon>Rhodanobacter</taxon>
    </lineage>
</organism>
<sequence length="357" mass="39274">MQDIHHTTSILATHRRVPARRWGLLAKALLLLALTGAVPATAALRGPPVPTPAPLTFGILPIGGPAESLTAWRPMLDDMEHALRQPVRSISVSTYEGLAQALNEERVDIAFVSGRLALQAVTQDRMQVIAQLTRGDGSHGYNAVLLVRRDSPLHSVADLLRKPGHWRYARGEALSVSGYLVPETQIFASRNLDSDTFFATVAIDNHQNNALAVANGEVDVATNNTADMQRFAQHFPDQFSRLRVLWTSTLIPHAVIVVRRDLDPAVRRAIVTFVTSYARTGPHVAAELEKLKRIHDISGFAPASNSALAPFADIDYQLDRRRALNAQWVSPAALQARLEKIASDHRQLLQQLRANKP</sequence>
<dbReference type="PANTHER" id="PTHR35841:SF1">
    <property type="entry name" value="PHOSPHONATES-BINDING PERIPLASMIC PROTEIN"/>
    <property type="match status" value="1"/>
</dbReference>